<name>A0A0A1TP54_9HYPO</name>
<keyword evidence="2" id="KW-1185">Reference proteome</keyword>
<dbReference type="HOGENOM" id="CLU_045008_2_0_1"/>
<dbReference type="EMBL" id="CDHN01000005">
    <property type="protein sequence ID" value="CEJ93365.1"/>
    <property type="molecule type" value="Genomic_DNA"/>
</dbReference>
<reference evidence="1 2" key="1">
    <citation type="journal article" date="2015" name="Genome Announc.">
        <title>Draft Genome Sequence and Gene Annotation of the Entomopathogenic Fungus Verticillium hemipterigenum.</title>
        <authorList>
            <person name="Horn F."/>
            <person name="Habel A."/>
            <person name="Scharf D.H."/>
            <person name="Dworschak J."/>
            <person name="Brakhage A.A."/>
            <person name="Guthke R."/>
            <person name="Hertweck C."/>
            <person name="Linde J."/>
        </authorList>
    </citation>
    <scope>NUCLEOTIDE SEQUENCE [LARGE SCALE GENOMIC DNA]</scope>
</reference>
<dbReference type="Proteomes" id="UP000039046">
    <property type="component" value="Unassembled WGS sequence"/>
</dbReference>
<dbReference type="OrthoDB" id="3469466at2759"/>
<dbReference type="AlphaFoldDB" id="A0A0A1TP54"/>
<sequence>MPVPVMGNNPKTRFLQICPENTIIWIAHDMQDADRLTLPSLLHDMMAYDPRGIGITQLALGDMRHLNSYKLGDLHPDELPPPLQQSLAKLLSSSLEAFYSVISPDCGARATLGIFTFRQAQFHHNRSVPLFSSAKSYTRLERDPRDIHMDLEHVGVYSDPRRNMFSWNKFKANFGEKRNIPVRYLLSIMPSMDEQAIVSRKAFVDYLQADDEAWEKWTGISNKNIWGDRMTEKEYMNQRTSLPQVAGLWNFPLEAFGDVPDAENVALMDPGAWQLKMLKNLSNYHPELWAFHLH</sequence>
<protein>
    <submittedName>
        <fullName evidence="1">Uncharacterized protein</fullName>
    </submittedName>
</protein>
<evidence type="ECO:0000313" key="2">
    <source>
        <dbReference type="Proteomes" id="UP000039046"/>
    </source>
</evidence>
<gene>
    <name evidence="1" type="ORF">VHEMI08957</name>
</gene>
<organism evidence="1 2">
    <name type="scientific">[Torrubiella] hemipterigena</name>
    <dbReference type="NCBI Taxonomy" id="1531966"/>
    <lineage>
        <taxon>Eukaryota</taxon>
        <taxon>Fungi</taxon>
        <taxon>Dikarya</taxon>
        <taxon>Ascomycota</taxon>
        <taxon>Pezizomycotina</taxon>
        <taxon>Sordariomycetes</taxon>
        <taxon>Hypocreomycetidae</taxon>
        <taxon>Hypocreales</taxon>
        <taxon>Clavicipitaceae</taxon>
        <taxon>Clavicipitaceae incertae sedis</taxon>
        <taxon>'Torrubiella' clade</taxon>
    </lineage>
</organism>
<proteinExistence type="predicted"/>
<accession>A0A0A1TP54</accession>
<evidence type="ECO:0000313" key="1">
    <source>
        <dbReference type="EMBL" id="CEJ93365.1"/>
    </source>
</evidence>